<sequence length="49" mass="5554">MYLSEDAAAEYRMDYYESDYSTESADEDYEPSASVSEESSCEDDISSDD</sequence>
<dbReference type="AlphaFoldDB" id="A0A329RHP1"/>
<evidence type="ECO:0000313" key="6">
    <source>
        <dbReference type="EMBL" id="KAG3215828.1"/>
    </source>
</evidence>
<evidence type="ECO:0000313" key="4">
    <source>
        <dbReference type="EMBL" id="KAG2926660.1"/>
    </source>
</evidence>
<proteinExistence type="predicted"/>
<dbReference type="VEuPathDB" id="FungiDB:PC110_g19298"/>
<feature type="region of interest" description="Disordered" evidence="1">
    <location>
        <begin position="18"/>
        <end position="49"/>
    </location>
</feature>
<reference evidence="7 8" key="1">
    <citation type="submission" date="2018-01" db="EMBL/GenBank/DDBJ databases">
        <title>Draft genome of the strawberry crown rot pathogen Phytophthora cactorum.</title>
        <authorList>
            <person name="Armitage A.D."/>
            <person name="Lysoe E."/>
            <person name="Nellist C.F."/>
            <person name="Harrison R.J."/>
            <person name="Brurberg M.B."/>
        </authorList>
    </citation>
    <scope>NUCLEOTIDE SEQUENCE [LARGE SCALE GENOMIC DNA]</scope>
    <source>
        <strain evidence="7 8">10300</strain>
    </source>
</reference>
<dbReference type="EMBL" id="RCMI01000484">
    <property type="protein sequence ID" value="KAG2908752.1"/>
    <property type="molecule type" value="Genomic_DNA"/>
</dbReference>
<dbReference type="Proteomes" id="UP000735874">
    <property type="component" value="Unassembled WGS sequence"/>
</dbReference>
<dbReference type="Proteomes" id="UP000736787">
    <property type="component" value="Unassembled WGS sequence"/>
</dbReference>
<accession>A0A329RHP1</accession>
<protein>
    <submittedName>
        <fullName evidence="7">Uncharacterized protein</fullName>
    </submittedName>
</protein>
<dbReference type="EMBL" id="RCML01000569">
    <property type="protein sequence ID" value="KAG2973564.1"/>
    <property type="molecule type" value="Genomic_DNA"/>
</dbReference>
<evidence type="ECO:0000313" key="3">
    <source>
        <dbReference type="EMBL" id="KAG2908752.1"/>
    </source>
</evidence>
<keyword evidence="8" id="KW-1185">Reference proteome</keyword>
<dbReference type="EMBL" id="RCMK01000474">
    <property type="protein sequence ID" value="KAG2926660.1"/>
    <property type="molecule type" value="Genomic_DNA"/>
</dbReference>
<feature type="compositionally biased region" description="Acidic residues" evidence="1">
    <location>
        <begin position="39"/>
        <end position="49"/>
    </location>
</feature>
<comment type="caution">
    <text evidence="7">The sequence shown here is derived from an EMBL/GenBank/DDBJ whole genome shotgun (WGS) entry which is preliminary data.</text>
</comment>
<dbReference type="EMBL" id="RCMV01000529">
    <property type="protein sequence ID" value="KAG3215828.1"/>
    <property type="molecule type" value="Genomic_DNA"/>
</dbReference>
<evidence type="ECO:0000256" key="1">
    <source>
        <dbReference type="SAM" id="MobiDB-lite"/>
    </source>
</evidence>
<evidence type="ECO:0000313" key="7">
    <source>
        <dbReference type="EMBL" id="RAW24273.1"/>
    </source>
</evidence>
<reference evidence="6" key="2">
    <citation type="submission" date="2018-05" db="EMBL/GenBank/DDBJ databases">
        <title>Effector identification in a new, highly contiguous assembly of the strawberry crown rot pathogen Phytophthora cactorum.</title>
        <authorList>
            <person name="Armitage A.D."/>
            <person name="Nellist C.F."/>
            <person name="Bates H."/>
            <person name="Vickerstaff R.J."/>
            <person name="Harrison R.J."/>
        </authorList>
    </citation>
    <scope>NUCLEOTIDE SEQUENCE</scope>
    <source>
        <strain evidence="2">15-7</strain>
        <strain evidence="3">4032</strain>
        <strain evidence="4">4040</strain>
        <strain evidence="5">P415</strain>
        <strain evidence="6">P421</strain>
    </source>
</reference>
<evidence type="ECO:0000313" key="8">
    <source>
        <dbReference type="Proteomes" id="UP000251314"/>
    </source>
</evidence>
<dbReference type="Proteomes" id="UP000774804">
    <property type="component" value="Unassembled WGS sequence"/>
</dbReference>
<gene>
    <name evidence="7" type="ORF">PC110_g19298</name>
    <name evidence="2" type="ORF">PC113_g14556</name>
    <name evidence="3" type="ORF">PC115_g13504</name>
    <name evidence="4" type="ORF">PC117_g14807</name>
    <name evidence="5" type="ORF">PC118_g15041</name>
    <name evidence="6" type="ORF">PC129_g13299</name>
</gene>
<dbReference type="EMBL" id="RCMG01000506">
    <property type="protein sequence ID" value="KAG2852987.1"/>
    <property type="molecule type" value="Genomic_DNA"/>
</dbReference>
<evidence type="ECO:0000313" key="5">
    <source>
        <dbReference type="EMBL" id="KAG2973564.1"/>
    </source>
</evidence>
<evidence type="ECO:0000313" key="2">
    <source>
        <dbReference type="EMBL" id="KAG2852987.1"/>
    </source>
</evidence>
<name>A0A329RHP1_9STRA</name>
<dbReference type="Proteomes" id="UP000251314">
    <property type="component" value="Unassembled WGS sequence"/>
</dbReference>
<organism evidence="7 8">
    <name type="scientific">Phytophthora cactorum</name>
    <dbReference type="NCBI Taxonomy" id="29920"/>
    <lineage>
        <taxon>Eukaryota</taxon>
        <taxon>Sar</taxon>
        <taxon>Stramenopiles</taxon>
        <taxon>Oomycota</taxon>
        <taxon>Peronosporomycetes</taxon>
        <taxon>Peronosporales</taxon>
        <taxon>Peronosporaceae</taxon>
        <taxon>Phytophthora</taxon>
    </lineage>
</organism>
<dbReference type="EMBL" id="MJFZ01000911">
    <property type="protein sequence ID" value="RAW24273.1"/>
    <property type="molecule type" value="Genomic_DNA"/>
</dbReference>
<dbReference type="Proteomes" id="UP000760860">
    <property type="component" value="Unassembled WGS sequence"/>
</dbReference>
<dbReference type="Proteomes" id="UP000697107">
    <property type="component" value="Unassembled WGS sequence"/>
</dbReference>